<evidence type="ECO:0000313" key="4">
    <source>
        <dbReference type="Proteomes" id="UP001354709"/>
    </source>
</evidence>
<dbReference type="Gene3D" id="3.40.50.10540">
    <property type="entry name" value="Crotonobetainyl-coa:carnitine coa-transferase, domain 1"/>
    <property type="match status" value="1"/>
</dbReference>
<sequence length="427" mass="46224">MTTETDHRGRATEHAPGPSGPLSGVRVVELGTVLMVPLAGQILGDLGADVIKVESLEGDANRQVGPGPHPDLSGVALNLNRNKRSIAVDLRTAEGREVLARITATADVFLTNLRPSALGKLRVRYEDVRTWQPQIVYCRSHGYGSDTPEADDPAYDDVVQASSGLASLSESVTGEPSLLPTVLADKVCGLTIVYAVLAALFERTSTGAGQEVEVPMFDTMLAFTLVEHLGGATLQPPLSKPGYERVLTPHRRPHRTKDGWIVIMPYSVRDWDRLWSHLGREEHRAVLAGLTAHEVKQMAPRMYAWLDRELPTHPTAHWLHTCASLDIAAAPVTDLEGVVSGPGRSKGVLSSAHHPVAGDYLRIARPARFGSPLEVRHEAPLVGEDTLEILSEVGYSHQDVDRLTAHGAIRSQLSPVEAEHASGERAR</sequence>
<reference evidence="3 4" key="1">
    <citation type="submission" date="2023-11" db="EMBL/GenBank/DDBJ databases">
        <title>30 novel species of actinomycetes from the DSMZ collection.</title>
        <authorList>
            <person name="Nouioui I."/>
        </authorList>
    </citation>
    <scope>NUCLEOTIDE SEQUENCE [LARGE SCALE GENOMIC DNA]</scope>
    <source>
        <strain evidence="3 4">DSM 41524</strain>
    </source>
</reference>
<dbReference type="PANTHER" id="PTHR48207">
    <property type="entry name" value="SUCCINATE--HYDROXYMETHYLGLUTARATE COA-TRANSFERASE"/>
    <property type="match status" value="1"/>
</dbReference>
<evidence type="ECO:0000256" key="1">
    <source>
        <dbReference type="ARBA" id="ARBA00022679"/>
    </source>
</evidence>
<gene>
    <name evidence="3" type="ORF">V2J94_29780</name>
</gene>
<dbReference type="RefSeq" id="WP_330812473.1">
    <property type="nucleotide sequence ID" value="NZ_JAZBJO010000022.1"/>
</dbReference>
<dbReference type="InterPro" id="IPR050483">
    <property type="entry name" value="CoA-transferase_III_domain"/>
</dbReference>
<protein>
    <submittedName>
        <fullName evidence="3">CoA transferase</fullName>
        <ecNumber evidence="3">2.8.3.-</ecNumber>
    </submittedName>
</protein>
<name>A0ABU7Q442_9ACTN</name>
<comment type="caution">
    <text evidence="3">The sequence shown here is derived from an EMBL/GenBank/DDBJ whole genome shotgun (WGS) entry which is preliminary data.</text>
</comment>
<dbReference type="InterPro" id="IPR023606">
    <property type="entry name" value="CoA-Trfase_III_dom_1_sf"/>
</dbReference>
<keyword evidence="1 3" id="KW-0808">Transferase</keyword>
<proteinExistence type="predicted"/>
<feature type="region of interest" description="Disordered" evidence="2">
    <location>
        <begin position="1"/>
        <end position="23"/>
    </location>
</feature>
<dbReference type="EC" id="2.8.3.-" evidence="3"/>
<dbReference type="GO" id="GO:0016740">
    <property type="term" value="F:transferase activity"/>
    <property type="evidence" value="ECO:0007669"/>
    <property type="project" value="UniProtKB-KW"/>
</dbReference>
<evidence type="ECO:0000313" key="3">
    <source>
        <dbReference type="EMBL" id="MEE4596036.1"/>
    </source>
</evidence>
<dbReference type="Pfam" id="PF02515">
    <property type="entry name" value="CoA_transf_3"/>
    <property type="match status" value="1"/>
</dbReference>
<keyword evidence="4" id="KW-1185">Reference proteome</keyword>
<dbReference type="Gene3D" id="3.30.1540.10">
    <property type="entry name" value="formyl-coa transferase, domain 3"/>
    <property type="match status" value="1"/>
</dbReference>
<evidence type="ECO:0000256" key="2">
    <source>
        <dbReference type="SAM" id="MobiDB-lite"/>
    </source>
</evidence>
<dbReference type="Proteomes" id="UP001354709">
    <property type="component" value="Unassembled WGS sequence"/>
</dbReference>
<feature type="compositionally biased region" description="Basic and acidic residues" evidence="2">
    <location>
        <begin position="1"/>
        <end position="13"/>
    </location>
</feature>
<dbReference type="EMBL" id="JAZBJO010000022">
    <property type="protein sequence ID" value="MEE4596036.1"/>
    <property type="molecule type" value="Genomic_DNA"/>
</dbReference>
<organism evidence="3 4">
    <name type="scientific">Streptomyces asiaticus subsp. ignotus</name>
    <dbReference type="NCBI Taxonomy" id="3098222"/>
    <lineage>
        <taxon>Bacteria</taxon>
        <taxon>Bacillati</taxon>
        <taxon>Actinomycetota</taxon>
        <taxon>Actinomycetes</taxon>
        <taxon>Kitasatosporales</taxon>
        <taxon>Streptomycetaceae</taxon>
        <taxon>Streptomyces</taxon>
        <taxon>Streptomyces violaceusniger group</taxon>
    </lineage>
</organism>
<accession>A0ABU7Q442</accession>
<dbReference type="InterPro" id="IPR044855">
    <property type="entry name" value="CoA-Trfase_III_dom3_sf"/>
</dbReference>
<dbReference type="InterPro" id="IPR003673">
    <property type="entry name" value="CoA-Trfase_fam_III"/>
</dbReference>
<dbReference type="SUPFAM" id="SSF89796">
    <property type="entry name" value="CoA-transferase family III (CaiB/BaiF)"/>
    <property type="match status" value="1"/>
</dbReference>
<dbReference type="PANTHER" id="PTHR48207:SF4">
    <property type="entry name" value="BLL6097 PROTEIN"/>
    <property type="match status" value="1"/>
</dbReference>